<feature type="domain" description="HTH cro/C1-type" evidence="2">
    <location>
        <begin position="39"/>
        <end position="78"/>
    </location>
</feature>
<reference evidence="3 4" key="1">
    <citation type="submission" date="2021-02" db="EMBL/GenBank/DDBJ databases">
        <title>FDA dAtabase for Regulatory Grade micrObial Sequences (FDA-ARGOS): Supporting development and validation of Infectious Disease Dx tests.</title>
        <authorList>
            <person name="Sproer C."/>
            <person name="Gronow S."/>
            <person name="Severitt S."/>
            <person name="Schroder I."/>
            <person name="Tallon L."/>
            <person name="Sadzewicz L."/>
            <person name="Zhao X."/>
            <person name="Boylan J."/>
            <person name="Ott S."/>
            <person name="Bowen H."/>
            <person name="Vavikolanu K."/>
            <person name="Mehta A."/>
            <person name="Aluvathingal J."/>
            <person name="Nadendla S."/>
            <person name="Lowell S."/>
            <person name="Myers T."/>
            <person name="Yan Y."/>
            <person name="Sichtig H."/>
        </authorList>
    </citation>
    <scope>NUCLEOTIDE SEQUENCE [LARGE SCALE GENOMIC DNA]</scope>
    <source>
        <strain evidence="3 4">FDAARGOS_1211</strain>
    </source>
</reference>
<keyword evidence="4" id="KW-1185">Reference proteome</keyword>
<evidence type="ECO:0000313" key="3">
    <source>
        <dbReference type="EMBL" id="QRV45510.1"/>
    </source>
</evidence>
<evidence type="ECO:0000313" key="4">
    <source>
        <dbReference type="Proteomes" id="UP000598054"/>
    </source>
</evidence>
<name>A0ABX7JD09_9ACTN</name>
<dbReference type="Gene3D" id="1.10.260.40">
    <property type="entry name" value="lambda repressor-like DNA-binding domains"/>
    <property type="match status" value="1"/>
</dbReference>
<dbReference type="InterPro" id="IPR001387">
    <property type="entry name" value="Cro/C1-type_HTH"/>
</dbReference>
<dbReference type="Pfam" id="PF01381">
    <property type="entry name" value="HTH_3"/>
    <property type="match status" value="1"/>
</dbReference>
<dbReference type="Proteomes" id="UP000598054">
    <property type="component" value="Chromosome"/>
</dbReference>
<dbReference type="EMBL" id="CP070249">
    <property type="protein sequence ID" value="QRV45510.1"/>
    <property type="molecule type" value="Genomic_DNA"/>
</dbReference>
<evidence type="ECO:0000259" key="2">
    <source>
        <dbReference type="Pfam" id="PF01381"/>
    </source>
</evidence>
<dbReference type="CDD" id="cd00093">
    <property type="entry name" value="HTH_XRE"/>
    <property type="match status" value="1"/>
</dbReference>
<proteinExistence type="predicted"/>
<sequence length="147" mass="15858">MLPCVTTGPSNPGDPHGRAAEDPAPAGEDLAALLTRLLEEAGGKSQKDLADASGVKHPTLNHWIKRTRGTSRIPPESLRAIGSVFRGWGVEVTPRELFEAAGRPVPGQADEERERRLLDIYRQLPTKAQRALIQSAEAMLAAARVSH</sequence>
<evidence type="ECO:0000256" key="1">
    <source>
        <dbReference type="SAM" id="MobiDB-lite"/>
    </source>
</evidence>
<protein>
    <submittedName>
        <fullName evidence="3">Helix-turn-helix transcriptional regulator</fullName>
    </submittedName>
</protein>
<organism evidence="3 4">
    <name type="scientific">Streptomyces californicus</name>
    <dbReference type="NCBI Taxonomy" id="67351"/>
    <lineage>
        <taxon>Bacteria</taxon>
        <taxon>Bacillati</taxon>
        <taxon>Actinomycetota</taxon>
        <taxon>Actinomycetes</taxon>
        <taxon>Kitasatosporales</taxon>
        <taxon>Streptomycetaceae</taxon>
        <taxon>Streptomyces</taxon>
    </lineage>
</organism>
<dbReference type="InterPro" id="IPR010982">
    <property type="entry name" value="Lambda_DNA-bd_dom_sf"/>
</dbReference>
<gene>
    <name evidence="3" type="ORF">I6J41_16600</name>
</gene>
<feature type="region of interest" description="Disordered" evidence="1">
    <location>
        <begin position="1"/>
        <end position="27"/>
    </location>
</feature>
<accession>A0ABX7JD09</accession>